<dbReference type="EMBL" id="JAGFPW010000002">
    <property type="protein sequence ID" value="MBO3793462.1"/>
    <property type="molecule type" value="Genomic_DNA"/>
</dbReference>
<evidence type="ECO:0000259" key="1">
    <source>
        <dbReference type="Pfam" id="PF01909"/>
    </source>
</evidence>
<dbReference type="InterPro" id="IPR043519">
    <property type="entry name" value="NT_sf"/>
</dbReference>
<dbReference type="GO" id="GO:0016779">
    <property type="term" value="F:nucleotidyltransferase activity"/>
    <property type="evidence" value="ECO:0007669"/>
    <property type="project" value="InterPro"/>
</dbReference>
<dbReference type="InterPro" id="IPR002934">
    <property type="entry name" value="Polymerase_NTP_transf_dom"/>
</dbReference>
<evidence type="ECO:0000313" key="2">
    <source>
        <dbReference type="EMBL" id="MBO3793462.1"/>
    </source>
</evidence>
<dbReference type="Proteomes" id="UP000665181">
    <property type="component" value="Unassembled WGS sequence"/>
</dbReference>
<gene>
    <name evidence="2" type="ORF">J5227_03810</name>
</gene>
<organism evidence="2 3">
    <name type="scientific">Bacillus subtilis</name>
    <dbReference type="NCBI Taxonomy" id="1423"/>
    <lineage>
        <taxon>Bacteria</taxon>
        <taxon>Bacillati</taxon>
        <taxon>Bacillota</taxon>
        <taxon>Bacilli</taxon>
        <taxon>Bacillales</taxon>
        <taxon>Bacillaceae</taxon>
        <taxon>Bacillus</taxon>
    </lineage>
</organism>
<comment type="caution">
    <text evidence="2">The sequence shown here is derived from an EMBL/GenBank/DDBJ whole genome shotgun (WGS) entry which is preliminary data.</text>
</comment>
<dbReference type="Gene3D" id="3.30.460.10">
    <property type="entry name" value="Beta Polymerase, domain 2"/>
    <property type="match status" value="1"/>
</dbReference>
<accession>A0A8I1WEU6</accession>
<sequence length="261" mass="30300">MSKVFDKEEILKLIPCSDKIDYIYLAGSIMEGFGNDASDIDVFVISENPDRLAYEPTNFTREVNIQVGESFIKNIVIDSIRYDFEYYHSSSFTSLIEKLNNLNFNTENYIPRFTADEIDLLHRLKFAEPLLNKSAFNTILNNINFENLNNYLVITNIESYDGHLEDLQGALSCSDFGTSFVLLKLLLKYSLNAYLAKYGETNPGEKWLFRKLSRYAEKHGDQHLLDKYLNLLCYPFEKDKIKQYAQKTINFTQPLIIKAQK</sequence>
<feature type="domain" description="Polymerase nucleotidyl transferase" evidence="1">
    <location>
        <begin position="20"/>
        <end position="84"/>
    </location>
</feature>
<name>A0A8I1WEU6_BACIU</name>
<dbReference type="AlphaFoldDB" id="A0A8I1WEU6"/>
<dbReference type="RefSeq" id="WP_163189751.1">
    <property type="nucleotide sequence ID" value="NZ_JAGFPW010000002.1"/>
</dbReference>
<keyword evidence="2" id="KW-0808">Transferase</keyword>
<protein>
    <submittedName>
        <fullName evidence="2">Nucleotidyltransferase domain-containing protein</fullName>
    </submittedName>
</protein>
<dbReference type="Pfam" id="PF01909">
    <property type="entry name" value="NTP_transf_2"/>
    <property type="match status" value="1"/>
</dbReference>
<reference evidence="2" key="1">
    <citation type="submission" date="2021-03" db="EMBL/GenBank/DDBJ databases">
        <title>Isolation of Bacillus subtilis from fermented food sample.</title>
        <authorList>
            <person name="Lakshmanan V."/>
            <person name="Athira K."/>
            <person name="Rajagopal K."/>
        </authorList>
    </citation>
    <scope>NUCLEOTIDE SEQUENCE</scope>
    <source>
        <strain evidence="2">S1</strain>
    </source>
</reference>
<evidence type="ECO:0000313" key="3">
    <source>
        <dbReference type="Proteomes" id="UP000665181"/>
    </source>
</evidence>
<proteinExistence type="predicted"/>
<dbReference type="SUPFAM" id="SSF81301">
    <property type="entry name" value="Nucleotidyltransferase"/>
    <property type="match status" value="1"/>
</dbReference>